<dbReference type="Gene3D" id="3.30.70.360">
    <property type="match status" value="1"/>
</dbReference>
<evidence type="ECO:0000259" key="3">
    <source>
        <dbReference type="Pfam" id="PF07687"/>
    </source>
</evidence>
<dbReference type="EMBL" id="QHMI01000046">
    <property type="protein sequence ID" value="PXB33876.1"/>
    <property type="molecule type" value="Genomic_DNA"/>
</dbReference>
<dbReference type="GO" id="GO:0050118">
    <property type="term" value="F:N-acetyldiaminopimelate deacetylase activity"/>
    <property type="evidence" value="ECO:0007669"/>
    <property type="project" value="UniProtKB-ARBA"/>
</dbReference>
<keyword evidence="2" id="KW-0479">Metal-binding</keyword>
<dbReference type="PIRSF" id="PIRSF005962">
    <property type="entry name" value="Pept_M20D_amidohydro"/>
    <property type="match status" value="1"/>
</dbReference>
<protein>
    <submittedName>
        <fullName evidence="4">Amidohydrolase</fullName>
    </submittedName>
</protein>
<dbReference type="FunFam" id="3.30.70.360:FF:000001">
    <property type="entry name" value="N-acetyldiaminopimelate deacetylase"/>
    <property type="match status" value="1"/>
</dbReference>
<sequence>MSLQEFIDNNMARYTELRRDIHQHPEVGLEEFRTSDIVASLLESWGYEVHRGMAKTGVVGTLRAGNSDKVLGLRADMDALPMQENSGKKWQSAVEGKFHGCGHDGHTTILLFAAEWLAKTKNFDGTLHVIFQPGEELLFGGKMMLDDGLFKKFPCDAIFALHNMPGLPEGSFHFRKGAMLSSSDTLQIDVKGTGGHGAIPEKAIDPVIVACQIVTALQTIVSRNITPFQPTVVTVGSIQSGSVANIINDTAILKLSVRTLDPDVRCIVLKRIHDIAVNLAEGFGAKAEVHHIHGSPVLMNNHEMTDFAVDVARGLFGEILINSDTSPVMASEDFAFMLEENPTGAYFFVGGGTGCSVHNPGYDFNDKIMKPAVTFWIKLTERFFKEYPVNLK</sequence>
<comment type="caution">
    <text evidence="4">The sequence shown here is derived from an EMBL/GenBank/DDBJ whole genome shotgun (WGS) entry which is preliminary data.</text>
</comment>
<dbReference type="InterPro" id="IPR002933">
    <property type="entry name" value="Peptidase_M20"/>
</dbReference>
<gene>
    <name evidence="4" type="ORF">DL189_24565</name>
</gene>
<reference evidence="4 5" key="1">
    <citation type="submission" date="2018-05" db="EMBL/GenBank/DDBJ databases">
        <title>Evaluation of testing and processing parameters for the GenePOC Carba assay.</title>
        <authorList>
            <person name="Walsh T.R."/>
        </authorList>
    </citation>
    <scope>NUCLEOTIDE SEQUENCE [LARGE SCALE GENOMIC DNA]</scope>
    <source>
        <strain evidence="4 5">PECIMP</strain>
    </source>
</reference>
<evidence type="ECO:0000313" key="5">
    <source>
        <dbReference type="Proteomes" id="UP000246375"/>
    </source>
</evidence>
<dbReference type="Pfam" id="PF01546">
    <property type="entry name" value="Peptidase_M20"/>
    <property type="match status" value="1"/>
</dbReference>
<feature type="domain" description="Peptidase M20 dimerisation" evidence="3">
    <location>
        <begin position="184"/>
        <end position="279"/>
    </location>
</feature>
<comment type="cofactor">
    <cofactor evidence="2">
        <name>Mn(2+)</name>
        <dbReference type="ChEBI" id="CHEBI:29035"/>
    </cofactor>
    <text evidence="2">The Mn(2+) ion enhances activity.</text>
</comment>
<dbReference type="RefSeq" id="WP_110129318.1">
    <property type="nucleotide sequence ID" value="NZ_QHMI01000046.1"/>
</dbReference>
<dbReference type="InterPro" id="IPR017439">
    <property type="entry name" value="Amidohydrolase"/>
</dbReference>
<name>A0A9X7KXU0_9ENTR</name>
<dbReference type="InterPro" id="IPR036264">
    <property type="entry name" value="Bact_exopeptidase_dim_dom"/>
</dbReference>
<accession>A0A9X7KXU0</accession>
<proteinExistence type="predicted"/>
<keyword evidence="2" id="KW-0464">Manganese</keyword>
<feature type="binding site" evidence="2">
    <location>
        <position position="162"/>
    </location>
    <ligand>
        <name>Mn(2+)</name>
        <dbReference type="ChEBI" id="CHEBI:29035"/>
        <label>2</label>
    </ligand>
</feature>
<feature type="binding site" evidence="2">
    <location>
        <position position="103"/>
    </location>
    <ligand>
        <name>Mn(2+)</name>
        <dbReference type="ChEBI" id="CHEBI:29035"/>
        <label>2</label>
    </ligand>
</feature>
<dbReference type="Proteomes" id="UP000246375">
    <property type="component" value="Unassembled WGS sequence"/>
</dbReference>
<dbReference type="GO" id="GO:0046872">
    <property type="term" value="F:metal ion binding"/>
    <property type="evidence" value="ECO:0007669"/>
    <property type="project" value="UniProtKB-KW"/>
</dbReference>
<dbReference type="InterPro" id="IPR011650">
    <property type="entry name" value="Peptidase_M20_dimer"/>
</dbReference>
<evidence type="ECO:0000256" key="2">
    <source>
        <dbReference type="PIRSR" id="PIRSR005962-1"/>
    </source>
</evidence>
<dbReference type="PANTHER" id="PTHR11014:SF63">
    <property type="entry name" value="METALLOPEPTIDASE, PUTATIVE (AFU_ORTHOLOGUE AFUA_6G09600)-RELATED"/>
    <property type="match status" value="1"/>
</dbReference>
<feature type="binding site" evidence="2">
    <location>
        <position position="101"/>
    </location>
    <ligand>
        <name>Mn(2+)</name>
        <dbReference type="ChEBI" id="CHEBI:29035"/>
        <label>2</label>
    </ligand>
</feature>
<dbReference type="PANTHER" id="PTHR11014">
    <property type="entry name" value="PEPTIDASE M20 FAMILY MEMBER"/>
    <property type="match status" value="1"/>
</dbReference>
<dbReference type="Pfam" id="PF07687">
    <property type="entry name" value="M20_dimer"/>
    <property type="match status" value="1"/>
</dbReference>
<dbReference type="NCBIfam" id="TIGR01891">
    <property type="entry name" value="amidohydrolases"/>
    <property type="match status" value="1"/>
</dbReference>
<feature type="binding site" evidence="2">
    <location>
        <position position="136"/>
    </location>
    <ligand>
        <name>Mn(2+)</name>
        <dbReference type="ChEBI" id="CHEBI:29035"/>
        <label>2</label>
    </ligand>
</feature>
<dbReference type="AlphaFoldDB" id="A0A9X7KXU0"/>
<dbReference type="GO" id="GO:0019877">
    <property type="term" value="P:diaminopimelate biosynthetic process"/>
    <property type="evidence" value="ECO:0007669"/>
    <property type="project" value="UniProtKB-ARBA"/>
</dbReference>
<keyword evidence="1" id="KW-0378">Hydrolase</keyword>
<feature type="binding site" evidence="2">
    <location>
        <position position="358"/>
    </location>
    <ligand>
        <name>Mn(2+)</name>
        <dbReference type="ChEBI" id="CHEBI:29035"/>
        <label>2</label>
    </ligand>
</feature>
<evidence type="ECO:0000313" key="4">
    <source>
        <dbReference type="EMBL" id="PXB33876.1"/>
    </source>
</evidence>
<dbReference type="SUPFAM" id="SSF53187">
    <property type="entry name" value="Zn-dependent exopeptidases"/>
    <property type="match status" value="1"/>
</dbReference>
<dbReference type="SUPFAM" id="SSF55031">
    <property type="entry name" value="Bacterial exopeptidase dimerisation domain"/>
    <property type="match status" value="1"/>
</dbReference>
<evidence type="ECO:0000256" key="1">
    <source>
        <dbReference type="ARBA" id="ARBA00022801"/>
    </source>
</evidence>
<dbReference type="CDD" id="cd05666">
    <property type="entry name" value="M20_Acy1-like"/>
    <property type="match status" value="1"/>
</dbReference>
<organism evidence="4 5">
    <name type="scientific">Enterobacter hormaechei</name>
    <dbReference type="NCBI Taxonomy" id="158836"/>
    <lineage>
        <taxon>Bacteria</taxon>
        <taxon>Pseudomonadati</taxon>
        <taxon>Pseudomonadota</taxon>
        <taxon>Gammaproteobacteria</taxon>
        <taxon>Enterobacterales</taxon>
        <taxon>Enterobacteriaceae</taxon>
        <taxon>Enterobacter</taxon>
        <taxon>Enterobacter cloacae complex</taxon>
    </lineage>
</organism>
<dbReference type="Gene3D" id="3.40.630.10">
    <property type="entry name" value="Zn peptidases"/>
    <property type="match status" value="1"/>
</dbReference>